<name>A0ABR3LZM7_9TELE</name>
<gene>
    <name evidence="2" type="ORF">QQF64_012789</name>
</gene>
<feature type="compositionally biased region" description="Acidic residues" evidence="1">
    <location>
        <begin position="65"/>
        <end position="75"/>
    </location>
</feature>
<evidence type="ECO:0000313" key="3">
    <source>
        <dbReference type="Proteomes" id="UP001558613"/>
    </source>
</evidence>
<evidence type="ECO:0000256" key="1">
    <source>
        <dbReference type="SAM" id="MobiDB-lite"/>
    </source>
</evidence>
<comment type="caution">
    <text evidence="2">The sequence shown here is derived from an EMBL/GenBank/DDBJ whole genome shotgun (WGS) entry which is preliminary data.</text>
</comment>
<reference evidence="2 3" key="1">
    <citation type="submission" date="2023-09" db="EMBL/GenBank/DDBJ databases">
        <authorList>
            <person name="Wang M."/>
        </authorList>
    </citation>
    <scope>NUCLEOTIDE SEQUENCE [LARGE SCALE GENOMIC DNA]</scope>
    <source>
        <strain evidence="2">GT-2023</strain>
        <tissue evidence="2">Liver</tissue>
    </source>
</reference>
<evidence type="ECO:0000313" key="2">
    <source>
        <dbReference type="EMBL" id="KAL1257244.1"/>
    </source>
</evidence>
<dbReference type="EMBL" id="JAYMGO010000018">
    <property type="protein sequence ID" value="KAL1257244.1"/>
    <property type="molecule type" value="Genomic_DNA"/>
</dbReference>
<proteinExistence type="predicted"/>
<protein>
    <submittedName>
        <fullName evidence="2">Uncharacterized protein</fullName>
    </submittedName>
</protein>
<sequence length="89" mass="9927">MCHKSVINIQSGEIRHEALCCQRLLLHSNRPGVAEAEMRCIDVSLGIVDEGEREREPEIIKTRDAEEDGGLEVNEEALGSQQTSEPRLT</sequence>
<keyword evidence="3" id="KW-1185">Reference proteome</keyword>
<feature type="compositionally biased region" description="Basic and acidic residues" evidence="1">
    <location>
        <begin position="53"/>
        <end position="64"/>
    </location>
</feature>
<organism evidence="2 3">
    <name type="scientific">Cirrhinus molitorella</name>
    <name type="common">mud carp</name>
    <dbReference type="NCBI Taxonomy" id="172907"/>
    <lineage>
        <taxon>Eukaryota</taxon>
        <taxon>Metazoa</taxon>
        <taxon>Chordata</taxon>
        <taxon>Craniata</taxon>
        <taxon>Vertebrata</taxon>
        <taxon>Euteleostomi</taxon>
        <taxon>Actinopterygii</taxon>
        <taxon>Neopterygii</taxon>
        <taxon>Teleostei</taxon>
        <taxon>Ostariophysi</taxon>
        <taxon>Cypriniformes</taxon>
        <taxon>Cyprinidae</taxon>
        <taxon>Labeoninae</taxon>
        <taxon>Labeonini</taxon>
        <taxon>Cirrhinus</taxon>
    </lineage>
</organism>
<feature type="compositionally biased region" description="Polar residues" evidence="1">
    <location>
        <begin position="79"/>
        <end position="89"/>
    </location>
</feature>
<dbReference type="Proteomes" id="UP001558613">
    <property type="component" value="Unassembled WGS sequence"/>
</dbReference>
<feature type="region of interest" description="Disordered" evidence="1">
    <location>
        <begin position="53"/>
        <end position="89"/>
    </location>
</feature>
<accession>A0ABR3LZM7</accession>